<dbReference type="SUPFAM" id="SSF56935">
    <property type="entry name" value="Porins"/>
    <property type="match status" value="1"/>
</dbReference>
<evidence type="ECO:0008006" key="2">
    <source>
        <dbReference type="Google" id="ProtNLM"/>
    </source>
</evidence>
<dbReference type="EMBL" id="UOFE01000024">
    <property type="protein sequence ID" value="VAW52089.1"/>
    <property type="molecule type" value="Genomic_DNA"/>
</dbReference>
<proteinExistence type="predicted"/>
<reference evidence="1" key="1">
    <citation type="submission" date="2018-06" db="EMBL/GenBank/DDBJ databases">
        <authorList>
            <person name="Zhirakovskaya E."/>
        </authorList>
    </citation>
    <scope>NUCLEOTIDE SEQUENCE</scope>
</reference>
<accession>A0A3B0WS86</accession>
<gene>
    <name evidence="1" type="ORF">MNBD_GAMMA05-621</name>
</gene>
<sequence>MTKLSNAFVISSVCTALIYPFFVGASERLLEAGISARTEYNDNIFLTDNPRESVTGVTLTPSLSGIIKESNWESKLNAKLKISEYSNHSIDGNDQLFDLSGQYFAERNIFSLNVNHNLDSNLNSTSTDFGIVGRRVDRTSQNITPQYTYLLTERLMFTLSYSYTNVDFDDIENTGFVPFITEVGTTSMQYELTQRDQVTLNFQVVDYKSKNNLQMFNLFTSNIGIDHKFSETVSADFSLGVSRRNSTNLDTTSFDFFGQTITRTRVLDFNNRGLVLDAGITQILESGNIKVRISRDDTTNSFGGADQVDRLRVVYDEEISSLWRYNVNIRFDNIESVSNTNAVDRDVIFFETRLSYSITSKWAANASYRYVARKFKSDLSEGRAPYSNRIYIGLNYNFPTLSTF</sequence>
<protein>
    <recommendedName>
        <fullName evidence="2">Capsular polysaccharide synthesis enzyme CpsB</fullName>
    </recommendedName>
</protein>
<organism evidence="1">
    <name type="scientific">hydrothermal vent metagenome</name>
    <dbReference type="NCBI Taxonomy" id="652676"/>
    <lineage>
        <taxon>unclassified sequences</taxon>
        <taxon>metagenomes</taxon>
        <taxon>ecological metagenomes</taxon>
    </lineage>
</organism>
<name>A0A3B0WS86_9ZZZZ</name>
<dbReference type="AlphaFoldDB" id="A0A3B0WS86"/>
<evidence type="ECO:0000313" key="1">
    <source>
        <dbReference type="EMBL" id="VAW52089.1"/>
    </source>
</evidence>